<reference evidence="1" key="1">
    <citation type="journal article" date="2015" name="Nature">
        <title>Complex archaea that bridge the gap between prokaryotes and eukaryotes.</title>
        <authorList>
            <person name="Spang A."/>
            <person name="Saw J.H."/>
            <person name="Jorgensen S.L."/>
            <person name="Zaremba-Niedzwiedzka K."/>
            <person name="Martijn J."/>
            <person name="Lind A.E."/>
            <person name="van Eijk R."/>
            <person name="Schleper C."/>
            <person name="Guy L."/>
            <person name="Ettema T.J."/>
        </authorList>
    </citation>
    <scope>NUCLEOTIDE SEQUENCE</scope>
</reference>
<dbReference type="EMBL" id="LAZR01001738">
    <property type="protein sequence ID" value="KKN39887.1"/>
    <property type="molecule type" value="Genomic_DNA"/>
</dbReference>
<accession>A0A0F9QSE3</accession>
<gene>
    <name evidence="1" type="ORF">LCGC14_0738920</name>
</gene>
<proteinExistence type="predicted"/>
<protein>
    <submittedName>
        <fullName evidence="1">Uncharacterized protein</fullName>
    </submittedName>
</protein>
<evidence type="ECO:0000313" key="1">
    <source>
        <dbReference type="EMBL" id="KKN39887.1"/>
    </source>
</evidence>
<dbReference type="AlphaFoldDB" id="A0A0F9QSE3"/>
<comment type="caution">
    <text evidence="1">The sequence shown here is derived from an EMBL/GenBank/DDBJ whole genome shotgun (WGS) entry which is preliminary data.</text>
</comment>
<organism evidence="1">
    <name type="scientific">marine sediment metagenome</name>
    <dbReference type="NCBI Taxonomy" id="412755"/>
    <lineage>
        <taxon>unclassified sequences</taxon>
        <taxon>metagenomes</taxon>
        <taxon>ecological metagenomes</taxon>
    </lineage>
</organism>
<sequence length="42" mass="5227">MISYSKNRLGREKKTIKTRINMHYWKFHEPKHSNFEGDIFEE</sequence>
<name>A0A0F9QSE3_9ZZZZ</name>